<proteinExistence type="predicted"/>
<dbReference type="OrthoDB" id="2357740at2759"/>
<feature type="region of interest" description="Disordered" evidence="1">
    <location>
        <begin position="60"/>
        <end position="118"/>
    </location>
</feature>
<evidence type="ECO:0000256" key="1">
    <source>
        <dbReference type="SAM" id="MobiDB-lite"/>
    </source>
</evidence>
<organism evidence="2 3">
    <name type="scientific">Entomortierella parvispora</name>
    <dbReference type="NCBI Taxonomy" id="205924"/>
    <lineage>
        <taxon>Eukaryota</taxon>
        <taxon>Fungi</taxon>
        <taxon>Fungi incertae sedis</taxon>
        <taxon>Mucoromycota</taxon>
        <taxon>Mortierellomycotina</taxon>
        <taxon>Mortierellomycetes</taxon>
        <taxon>Mortierellales</taxon>
        <taxon>Mortierellaceae</taxon>
        <taxon>Entomortierella</taxon>
    </lineage>
</organism>
<keyword evidence="3" id="KW-1185">Reference proteome</keyword>
<evidence type="ECO:0000313" key="3">
    <source>
        <dbReference type="Proteomes" id="UP000827284"/>
    </source>
</evidence>
<reference evidence="2" key="1">
    <citation type="submission" date="2021-11" db="EMBL/GenBank/DDBJ databases">
        <authorList>
            <person name="Herlambang A."/>
            <person name="Guo Y."/>
            <person name="Takashima Y."/>
            <person name="Nishizawa T."/>
        </authorList>
    </citation>
    <scope>NUCLEOTIDE SEQUENCE</scope>
    <source>
        <strain evidence="2">E1425</strain>
    </source>
</reference>
<gene>
    <name evidence="2" type="ORF">EMPS_08691</name>
</gene>
<feature type="compositionally biased region" description="Basic and acidic residues" evidence="1">
    <location>
        <begin position="75"/>
        <end position="90"/>
    </location>
</feature>
<accession>A0A9P3HGS3</accession>
<reference evidence="2" key="2">
    <citation type="journal article" date="2022" name="Microbiol. Resour. Announc.">
        <title>Whole-Genome Sequence of Entomortierella parvispora E1425, a Mucoromycotan Fungus Associated with Burkholderiaceae-Related Endosymbiotic Bacteria.</title>
        <authorList>
            <person name="Herlambang A."/>
            <person name="Guo Y."/>
            <person name="Takashima Y."/>
            <person name="Narisawa K."/>
            <person name="Ohta H."/>
            <person name="Nishizawa T."/>
        </authorList>
    </citation>
    <scope>NUCLEOTIDE SEQUENCE</scope>
    <source>
        <strain evidence="2">E1425</strain>
    </source>
</reference>
<comment type="caution">
    <text evidence="2">The sequence shown here is derived from an EMBL/GenBank/DDBJ whole genome shotgun (WGS) entry which is preliminary data.</text>
</comment>
<sequence>MLPRQIALVAAHVPACYRAAALPARGFAIAAGNRIDTREPSAMDSFVISESDAAAQSAASFASSPVKAPYQSPRRRSEVANRTVRTDFGHRSTNNRGKNPPKRFQDAPAPRFKAPPTIPYDATKELQFTDRVDWEVSSVLESRPLYADVATGRGSIPAAGTVAMNQINGNITSMMNTGVAFSAHIQGARSHGVLDPEVEQSLIQDLATIQGDKDKDHRKGSDISCSSAENAKFLFHMTQNFQEIMNPRNPINRFNNGNVRHIAGLKYEVGSDETSTSTDAAGERSWRRLERLGGDYKRVSDPRSLLSTGAKSSQEREDLLKNVSLLIGQNQSVGLEDKKKMIRAVEHGLGSF</sequence>
<dbReference type="Proteomes" id="UP000827284">
    <property type="component" value="Unassembled WGS sequence"/>
</dbReference>
<evidence type="ECO:0000313" key="2">
    <source>
        <dbReference type="EMBL" id="GJJ76332.1"/>
    </source>
</evidence>
<name>A0A9P3HGS3_9FUNG</name>
<protein>
    <submittedName>
        <fullName evidence="2">Uncharacterized protein</fullName>
    </submittedName>
</protein>
<dbReference type="EMBL" id="BQFW01000012">
    <property type="protein sequence ID" value="GJJ76332.1"/>
    <property type="molecule type" value="Genomic_DNA"/>
</dbReference>
<dbReference type="AlphaFoldDB" id="A0A9P3HGS3"/>